<dbReference type="GeneID" id="28995276"/>
<dbReference type="VEuPathDB" id="FungiDB:PHYBLDRAFT_161279"/>
<organism evidence="7 8">
    <name type="scientific">Phycomyces blakesleeanus (strain ATCC 8743b / DSM 1359 / FGSC 10004 / NBRC 33097 / NRRL 1555)</name>
    <dbReference type="NCBI Taxonomy" id="763407"/>
    <lineage>
        <taxon>Eukaryota</taxon>
        <taxon>Fungi</taxon>
        <taxon>Fungi incertae sedis</taxon>
        <taxon>Mucoromycota</taxon>
        <taxon>Mucoromycotina</taxon>
        <taxon>Mucoromycetes</taxon>
        <taxon>Mucorales</taxon>
        <taxon>Phycomycetaceae</taxon>
        <taxon>Phycomyces</taxon>
    </lineage>
</organism>
<evidence type="ECO:0000256" key="3">
    <source>
        <dbReference type="ARBA" id="ARBA00022295"/>
    </source>
</evidence>
<dbReference type="Proteomes" id="UP000077315">
    <property type="component" value="Unassembled WGS sequence"/>
</dbReference>
<dbReference type="RefSeq" id="XP_018298682.1">
    <property type="nucleotide sequence ID" value="XM_018434370.1"/>
</dbReference>
<evidence type="ECO:0000256" key="4">
    <source>
        <dbReference type="ARBA" id="ARBA00023136"/>
    </source>
</evidence>
<keyword evidence="5" id="KW-0458">Lysosome</keyword>
<proteinExistence type="inferred from homology"/>
<keyword evidence="8" id="KW-1185">Reference proteome</keyword>
<dbReference type="EMBL" id="KV440971">
    <property type="protein sequence ID" value="OAD80642.1"/>
    <property type="molecule type" value="Genomic_DNA"/>
</dbReference>
<dbReference type="AlphaFoldDB" id="A0A162V7V6"/>
<protein>
    <recommendedName>
        <fullName evidence="3">BLOC-1-related complex subunit 7</fullName>
    </recommendedName>
</protein>
<reference evidence="8" key="1">
    <citation type="submission" date="2015-06" db="EMBL/GenBank/DDBJ databases">
        <title>Expansion of signal transduction pathways in fungi by whole-genome duplication.</title>
        <authorList>
            <consortium name="DOE Joint Genome Institute"/>
            <person name="Corrochano L.M."/>
            <person name="Kuo A."/>
            <person name="Marcet-Houben M."/>
            <person name="Polaino S."/>
            <person name="Salamov A."/>
            <person name="Villalobos J.M."/>
            <person name="Alvarez M.I."/>
            <person name="Avalos J."/>
            <person name="Benito E.P."/>
            <person name="Benoit I."/>
            <person name="Burger G."/>
            <person name="Camino L.P."/>
            <person name="Canovas D."/>
            <person name="Cerda-Olmedo E."/>
            <person name="Cheng J.-F."/>
            <person name="Dominguez A."/>
            <person name="Elias M."/>
            <person name="Eslava A.P."/>
            <person name="Glaser F."/>
            <person name="Grimwood J."/>
            <person name="Gutierrez G."/>
            <person name="Heitman J."/>
            <person name="Henrissat B."/>
            <person name="Iturriaga E.A."/>
            <person name="Lang B.F."/>
            <person name="Lavin J.L."/>
            <person name="Lee S."/>
            <person name="Li W."/>
            <person name="Lindquist E."/>
            <person name="Lopez-Garcia S."/>
            <person name="Luque E.M."/>
            <person name="Marcos A.T."/>
            <person name="Martin J."/>
            <person name="McCluskey K."/>
            <person name="Medina H.R."/>
            <person name="Miralles-Duran A."/>
            <person name="Miyazaki A."/>
            <person name="Munoz-Torres E."/>
            <person name="Oguiza J.A."/>
            <person name="Ohm R."/>
            <person name="Olmedo M."/>
            <person name="Orejas M."/>
            <person name="Ortiz-Castellanos L."/>
            <person name="Pisabarro A.G."/>
            <person name="Rodriguez-Romero J."/>
            <person name="Ruiz-Herrera J."/>
            <person name="Ruiz-Vazquez R."/>
            <person name="Sanz C."/>
            <person name="Schackwitz W."/>
            <person name="Schmutz J."/>
            <person name="Shahriari M."/>
            <person name="Shelest E."/>
            <person name="Silva-Franco F."/>
            <person name="Soanes D."/>
            <person name="Syed K."/>
            <person name="Tagua V.G."/>
            <person name="Talbot N.J."/>
            <person name="Thon M."/>
            <person name="De vries R.P."/>
            <person name="Wiebenga A."/>
            <person name="Yadav J.S."/>
            <person name="Braun E.L."/>
            <person name="Baker S."/>
            <person name="Garre V."/>
            <person name="Horwitz B."/>
            <person name="Torres-Martinez S."/>
            <person name="Idnurm A."/>
            <person name="Herrera-Estrella A."/>
            <person name="Gabaldon T."/>
            <person name="Grigoriev I.V."/>
        </authorList>
    </citation>
    <scope>NUCLEOTIDE SEQUENCE [LARGE SCALE GENOMIC DNA]</scope>
    <source>
        <strain evidence="8">NRRL 1555(-)</strain>
    </source>
</reference>
<name>A0A162V7V6_PHYB8</name>
<accession>A0A162V7V6</accession>
<evidence type="ECO:0000256" key="6">
    <source>
        <dbReference type="SAM" id="MobiDB-lite"/>
    </source>
</evidence>
<evidence type="ECO:0000313" key="8">
    <source>
        <dbReference type="Proteomes" id="UP000077315"/>
    </source>
</evidence>
<comment type="subcellular location">
    <subcellularLocation>
        <location evidence="1">Lysosome membrane</location>
    </subcellularLocation>
</comment>
<evidence type="ECO:0000256" key="1">
    <source>
        <dbReference type="ARBA" id="ARBA00004656"/>
    </source>
</evidence>
<evidence type="ECO:0000256" key="2">
    <source>
        <dbReference type="ARBA" id="ARBA00005433"/>
    </source>
</evidence>
<dbReference type="Pfam" id="PF16088">
    <property type="entry name" value="BORCS7"/>
    <property type="match status" value="1"/>
</dbReference>
<comment type="similarity">
    <text evidence="2">Belongs to the BORCS7 family.</text>
</comment>
<evidence type="ECO:0000313" key="7">
    <source>
        <dbReference type="EMBL" id="OAD80642.1"/>
    </source>
</evidence>
<keyword evidence="4" id="KW-0472">Membrane</keyword>
<feature type="region of interest" description="Disordered" evidence="6">
    <location>
        <begin position="1"/>
        <end position="31"/>
    </location>
</feature>
<evidence type="ECO:0000256" key="5">
    <source>
        <dbReference type="ARBA" id="ARBA00023228"/>
    </source>
</evidence>
<sequence>MSNYNRLTPIPTPSSSNRSYRSNRSHVMSPSMVSDDSLFASKEKCHIKAEKTLEAWGDCIKMMLKYSNTHDEMQKTARAFVQADTHAKNTRQSLNKASKTLELLLDKKREILATTGTLKDIGQCLGESKNYMTV</sequence>
<dbReference type="InParanoid" id="A0A162V7V6"/>
<dbReference type="InterPro" id="IPR032143">
    <property type="entry name" value="BORCS7"/>
</dbReference>
<gene>
    <name evidence="7" type="ORF">PHYBLDRAFT_161279</name>
</gene>
<dbReference type="OrthoDB" id="2379870at2759"/>